<evidence type="ECO:0000313" key="3">
    <source>
        <dbReference type="Proteomes" id="UP000266723"/>
    </source>
</evidence>
<evidence type="ECO:0000313" key="2">
    <source>
        <dbReference type="EMBL" id="KAF3606747.1"/>
    </source>
</evidence>
<feature type="compositionally biased region" description="Acidic residues" evidence="1">
    <location>
        <begin position="12"/>
        <end position="25"/>
    </location>
</feature>
<name>A0ABQ7ET22_BRACR</name>
<gene>
    <name evidence="2" type="ORF">DY000_02048680</name>
</gene>
<feature type="region of interest" description="Disordered" evidence="1">
    <location>
        <begin position="1"/>
        <end position="49"/>
    </location>
</feature>
<comment type="caution">
    <text evidence="2">The sequence shown here is derived from an EMBL/GenBank/DDBJ whole genome shotgun (WGS) entry which is preliminary data.</text>
</comment>
<reference evidence="2 3" key="1">
    <citation type="journal article" date="2020" name="BMC Genomics">
        <title>Intraspecific diversification of the crop wild relative Brassica cretica Lam. using demographic model selection.</title>
        <authorList>
            <person name="Kioukis A."/>
            <person name="Michalopoulou V.A."/>
            <person name="Briers L."/>
            <person name="Pirintsos S."/>
            <person name="Studholme D.J."/>
            <person name="Pavlidis P."/>
            <person name="Sarris P.F."/>
        </authorList>
    </citation>
    <scope>NUCLEOTIDE SEQUENCE [LARGE SCALE GENOMIC DNA]</scope>
    <source>
        <strain evidence="3">cv. PFS-1207/04</strain>
    </source>
</reference>
<dbReference type="Proteomes" id="UP000266723">
    <property type="component" value="Unassembled WGS sequence"/>
</dbReference>
<sequence>MDDDAQNAPYVDPEEDPEPEDDDPEPAAGGAKVVGHGLEADRVSPHHYGEFPETKNLAVKSLSLRAASLSLSLSLSPHSVLSLSLPSSRGLCWWPRGVVVAAWCGGGQI</sequence>
<protein>
    <submittedName>
        <fullName evidence="2">Uncharacterized protein</fullName>
    </submittedName>
</protein>
<dbReference type="EMBL" id="QGKV02000297">
    <property type="protein sequence ID" value="KAF3606747.1"/>
    <property type="molecule type" value="Genomic_DNA"/>
</dbReference>
<feature type="compositionally biased region" description="Basic and acidic residues" evidence="1">
    <location>
        <begin position="38"/>
        <end position="49"/>
    </location>
</feature>
<accession>A0ABQ7ET22</accession>
<proteinExistence type="predicted"/>
<organism evidence="2 3">
    <name type="scientific">Brassica cretica</name>
    <name type="common">Mustard</name>
    <dbReference type="NCBI Taxonomy" id="69181"/>
    <lineage>
        <taxon>Eukaryota</taxon>
        <taxon>Viridiplantae</taxon>
        <taxon>Streptophyta</taxon>
        <taxon>Embryophyta</taxon>
        <taxon>Tracheophyta</taxon>
        <taxon>Spermatophyta</taxon>
        <taxon>Magnoliopsida</taxon>
        <taxon>eudicotyledons</taxon>
        <taxon>Gunneridae</taxon>
        <taxon>Pentapetalae</taxon>
        <taxon>rosids</taxon>
        <taxon>malvids</taxon>
        <taxon>Brassicales</taxon>
        <taxon>Brassicaceae</taxon>
        <taxon>Brassiceae</taxon>
        <taxon>Brassica</taxon>
    </lineage>
</organism>
<evidence type="ECO:0000256" key="1">
    <source>
        <dbReference type="SAM" id="MobiDB-lite"/>
    </source>
</evidence>
<keyword evidence="3" id="KW-1185">Reference proteome</keyword>